<dbReference type="InterPro" id="IPR013103">
    <property type="entry name" value="RVT_2"/>
</dbReference>
<dbReference type="Proteomes" id="UP001153555">
    <property type="component" value="Unassembled WGS sequence"/>
</dbReference>
<protein>
    <submittedName>
        <fullName evidence="2">Cysteine-rich RLK (RECEPTOR-like protein kinase) 8</fullName>
    </submittedName>
</protein>
<dbReference type="PANTHER" id="PTHR35500">
    <property type="entry name" value="OS03G0108700 PROTEIN"/>
    <property type="match status" value="1"/>
</dbReference>
<dbReference type="GO" id="GO:0016301">
    <property type="term" value="F:kinase activity"/>
    <property type="evidence" value="ECO:0007669"/>
    <property type="project" value="UniProtKB-KW"/>
</dbReference>
<evidence type="ECO:0000313" key="3">
    <source>
        <dbReference type="Proteomes" id="UP001153555"/>
    </source>
</evidence>
<feature type="domain" description="Reverse transcriptase Ty1/copia-type" evidence="1">
    <location>
        <begin position="43"/>
        <end position="284"/>
    </location>
</feature>
<dbReference type="SUPFAM" id="SSF56672">
    <property type="entry name" value="DNA/RNA polymerases"/>
    <property type="match status" value="1"/>
</dbReference>
<keyword evidence="2" id="KW-0808">Transferase</keyword>
<evidence type="ECO:0000259" key="1">
    <source>
        <dbReference type="Pfam" id="PF07727"/>
    </source>
</evidence>
<gene>
    <name evidence="2" type="ORF">SHERM_16873</name>
</gene>
<keyword evidence="3" id="KW-1185">Reference proteome</keyword>
<reference evidence="2" key="1">
    <citation type="submission" date="2019-12" db="EMBL/GenBank/DDBJ databases">
        <authorList>
            <person name="Scholes J."/>
        </authorList>
    </citation>
    <scope>NUCLEOTIDE SEQUENCE</scope>
</reference>
<dbReference type="PANTHER" id="PTHR35500:SF1">
    <property type="entry name" value="OS03G0108700 PROTEIN"/>
    <property type="match status" value="1"/>
</dbReference>
<dbReference type="EMBL" id="CACSLK010015718">
    <property type="protein sequence ID" value="CAA0817206.1"/>
    <property type="molecule type" value="Genomic_DNA"/>
</dbReference>
<proteinExistence type="predicted"/>
<name>A0A9N7MXZ5_STRHE</name>
<sequence>MRMQPCSSLRLENLCQNLHYEQAAQDGKWITSMNKELEALEVNNTWELTQLPAGKKAIGCRWIYKIKRNPDGSVDKFKARLVAKGYLQKEGIDFFDSFSPVAKLVSVRLLIALATQRKWELHHIDINNAFLHGFLEEEVYMVPPKGYTKAAKGEVCLLKRSLYGLKQASRQWNIEFSDKLLGYGFIQSKHDHCMFIKHTGSTTLALLIYVDDVLTAGNSLAAIQSLKEYLHNLFTIKDLGPAKYFLGLEIYNTGQGTYLTQRKYILDLLHDLGLSDCKPSATPFPSGINLSSQESPTLPDSSVYRRLIGRLLYLNLSRANISYGIQQLSQFVQTPTQAHWAAAIHLLNEQLNHCAARWSRRAELRIRFCGLSICKKLQSTKVLYKMEDGSSIAMAKRMKVAVEDGETLVEGESTALVSVEENGPRASEQVKTEIAHILEKINSFTEMVSELLDSGKSMLKELSNDFEERMISIHKEQILKWHEEINELRLLDAANEDADALLQNAKYLLQIAHAG</sequence>
<evidence type="ECO:0000313" key="2">
    <source>
        <dbReference type="EMBL" id="CAA0817206.1"/>
    </source>
</evidence>
<dbReference type="Pfam" id="PF07727">
    <property type="entry name" value="RVT_2"/>
    <property type="match status" value="1"/>
</dbReference>
<dbReference type="AlphaFoldDB" id="A0A9N7MXZ5"/>
<comment type="caution">
    <text evidence="2">The sequence shown here is derived from an EMBL/GenBank/DDBJ whole genome shotgun (WGS) entry which is preliminary data.</text>
</comment>
<accession>A0A9N7MXZ5</accession>
<dbReference type="InterPro" id="IPR043502">
    <property type="entry name" value="DNA/RNA_pol_sf"/>
</dbReference>
<keyword evidence="2" id="KW-0418">Kinase</keyword>
<dbReference type="OrthoDB" id="1711174at2759"/>
<organism evidence="2 3">
    <name type="scientific">Striga hermonthica</name>
    <name type="common">Purple witchweed</name>
    <name type="synonym">Buchnera hermonthica</name>
    <dbReference type="NCBI Taxonomy" id="68872"/>
    <lineage>
        <taxon>Eukaryota</taxon>
        <taxon>Viridiplantae</taxon>
        <taxon>Streptophyta</taxon>
        <taxon>Embryophyta</taxon>
        <taxon>Tracheophyta</taxon>
        <taxon>Spermatophyta</taxon>
        <taxon>Magnoliopsida</taxon>
        <taxon>eudicotyledons</taxon>
        <taxon>Gunneridae</taxon>
        <taxon>Pentapetalae</taxon>
        <taxon>asterids</taxon>
        <taxon>lamiids</taxon>
        <taxon>Lamiales</taxon>
        <taxon>Orobanchaceae</taxon>
        <taxon>Buchnereae</taxon>
        <taxon>Striga</taxon>
    </lineage>
</organism>